<dbReference type="InterPro" id="IPR050344">
    <property type="entry name" value="Peptidase_M1_aminopeptidases"/>
</dbReference>
<dbReference type="Proteomes" id="UP001176961">
    <property type="component" value="Unassembled WGS sequence"/>
</dbReference>
<feature type="domain" description="Aminopeptidase N-like N-terminal" evidence="11">
    <location>
        <begin position="110"/>
        <end position="304"/>
    </location>
</feature>
<keyword evidence="6" id="KW-0482">Metalloprotease</keyword>
<evidence type="ECO:0000256" key="9">
    <source>
        <dbReference type="SAM" id="Phobius"/>
    </source>
</evidence>
<comment type="similarity">
    <text evidence="1">Belongs to the peptidase M1 family.</text>
</comment>
<dbReference type="InterPro" id="IPR045357">
    <property type="entry name" value="Aminopeptidase_N-like_N"/>
</dbReference>
<feature type="binding site" evidence="8">
    <location>
        <position position="448"/>
    </location>
    <ligand>
        <name>Zn(2+)</name>
        <dbReference type="ChEBI" id="CHEBI:29105"/>
        <note>catalytic</note>
    </ligand>
</feature>
<dbReference type="Pfam" id="PF17900">
    <property type="entry name" value="Peptidase_M1_N"/>
    <property type="match status" value="1"/>
</dbReference>
<gene>
    <name evidence="12" type="ORF">CYNAS_LOCUS18572</name>
</gene>
<dbReference type="InterPro" id="IPR027268">
    <property type="entry name" value="Peptidase_M4/M1_CTD_sf"/>
</dbReference>
<dbReference type="PANTHER" id="PTHR11533:SF301">
    <property type="entry name" value="AMINOPEPTIDASE"/>
    <property type="match status" value="1"/>
</dbReference>
<sequence length="474" mass="53865">MDSSEDHVSGAASEFHCRPSITKVLNAAQQAFSTLKQSPVKSGRKSRDDSSGFACFIIMVLIIVIIVQLWLFSLLYIQLKHRKDGEKKTEEKENIFVLPSEYRLPRNVTPLSYELVLKIYLPFYVDFPKEKNLTVDGEVRINMLVRESTNVIVLNQAGISIEKEKCSVYSHDNAFVVERLDYDHTHERVSFYLNDVLPSGQTATLKVSYTARVLNGTYGLYQNLYVSNNKIKIAAVTKMEPTSARKLVPCFDEPDFKAVWKVTIVHPVGTTAIANAMELDVSNEPGGEWKKSAFKPTPIMSSYLLAVFVSEFTYNEARTNRGVRVRLWSAPGSESQRDYGLKVATTALSTFEKYFGLNEVMLKQDLVALENFGSGAMENWGLITFRRKYLLDLAVPNASLTSEEQSSFLLNKYNRHMDIESVVTHELTHQWFGNLVTLAWWEELWLNEGFAAYFENLRLVSPGDDELAIVSYYL</sequence>
<dbReference type="InterPro" id="IPR001930">
    <property type="entry name" value="Peptidase_M1"/>
</dbReference>
<feature type="domain" description="Peptidase M1 membrane alanine aminopeptidase" evidence="10">
    <location>
        <begin position="339"/>
        <end position="457"/>
    </location>
</feature>
<dbReference type="GO" id="GO:0006508">
    <property type="term" value="P:proteolysis"/>
    <property type="evidence" value="ECO:0007669"/>
    <property type="project" value="UniProtKB-KW"/>
</dbReference>
<evidence type="ECO:0000256" key="2">
    <source>
        <dbReference type="ARBA" id="ARBA00022670"/>
    </source>
</evidence>
<protein>
    <submittedName>
        <fullName evidence="12">Uncharacterized protein</fullName>
    </submittedName>
</protein>
<keyword evidence="4" id="KW-0378">Hydrolase</keyword>
<dbReference type="SUPFAM" id="SSF55486">
    <property type="entry name" value="Metalloproteases ('zincins'), catalytic domain"/>
    <property type="match status" value="1"/>
</dbReference>
<dbReference type="Pfam" id="PF01433">
    <property type="entry name" value="Peptidase_M1"/>
    <property type="match status" value="1"/>
</dbReference>
<evidence type="ECO:0000259" key="11">
    <source>
        <dbReference type="Pfam" id="PF17900"/>
    </source>
</evidence>
<feature type="binding site" evidence="8">
    <location>
        <position position="425"/>
    </location>
    <ligand>
        <name>Zn(2+)</name>
        <dbReference type="ChEBI" id="CHEBI:29105"/>
        <note>catalytic</note>
    </ligand>
</feature>
<name>A0AA36MBC4_CYLNA</name>
<dbReference type="AlphaFoldDB" id="A0AA36MBC4"/>
<dbReference type="CDD" id="cd09601">
    <property type="entry name" value="M1_APN-Q_like"/>
    <property type="match status" value="1"/>
</dbReference>
<dbReference type="GO" id="GO:0043171">
    <property type="term" value="P:peptide catabolic process"/>
    <property type="evidence" value="ECO:0007669"/>
    <property type="project" value="TreeGrafter"/>
</dbReference>
<comment type="caution">
    <text evidence="12">The sequence shown here is derived from an EMBL/GenBank/DDBJ whole genome shotgun (WGS) entry which is preliminary data.</text>
</comment>
<feature type="binding site" evidence="8">
    <location>
        <position position="429"/>
    </location>
    <ligand>
        <name>Zn(2+)</name>
        <dbReference type="ChEBI" id="CHEBI:29105"/>
        <note>catalytic</note>
    </ligand>
</feature>
<dbReference type="GO" id="GO:0070006">
    <property type="term" value="F:metalloaminopeptidase activity"/>
    <property type="evidence" value="ECO:0007669"/>
    <property type="project" value="TreeGrafter"/>
</dbReference>
<dbReference type="EMBL" id="CATQJL010000316">
    <property type="protein sequence ID" value="CAJ0606589.1"/>
    <property type="molecule type" value="Genomic_DNA"/>
</dbReference>
<evidence type="ECO:0000256" key="6">
    <source>
        <dbReference type="ARBA" id="ARBA00023049"/>
    </source>
</evidence>
<evidence type="ECO:0000259" key="10">
    <source>
        <dbReference type="Pfam" id="PF01433"/>
    </source>
</evidence>
<keyword evidence="13" id="KW-1185">Reference proteome</keyword>
<evidence type="ECO:0000313" key="12">
    <source>
        <dbReference type="EMBL" id="CAJ0606589.1"/>
    </source>
</evidence>
<dbReference type="Gene3D" id="2.60.40.1730">
    <property type="entry name" value="tricorn interacting facor f3 domain"/>
    <property type="match status" value="1"/>
</dbReference>
<evidence type="ECO:0000256" key="5">
    <source>
        <dbReference type="ARBA" id="ARBA00022833"/>
    </source>
</evidence>
<evidence type="ECO:0000256" key="3">
    <source>
        <dbReference type="ARBA" id="ARBA00022723"/>
    </source>
</evidence>
<feature type="transmembrane region" description="Helical" evidence="9">
    <location>
        <begin position="51"/>
        <end position="77"/>
    </location>
</feature>
<dbReference type="InterPro" id="IPR042097">
    <property type="entry name" value="Aminopeptidase_N-like_N_sf"/>
</dbReference>
<keyword evidence="9" id="KW-1133">Transmembrane helix</keyword>
<evidence type="ECO:0000256" key="4">
    <source>
        <dbReference type="ARBA" id="ARBA00022801"/>
    </source>
</evidence>
<dbReference type="Gene3D" id="1.10.390.10">
    <property type="entry name" value="Neutral Protease Domain 2"/>
    <property type="match status" value="1"/>
</dbReference>
<proteinExistence type="inferred from homology"/>
<dbReference type="GO" id="GO:0005737">
    <property type="term" value="C:cytoplasm"/>
    <property type="evidence" value="ECO:0007669"/>
    <property type="project" value="TreeGrafter"/>
</dbReference>
<dbReference type="InterPro" id="IPR034016">
    <property type="entry name" value="M1_APN-typ"/>
</dbReference>
<accession>A0AA36MBC4</accession>
<keyword evidence="3 8" id="KW-0479">Metal-binding</keyword>
<dbReference type="PRINTS" id="PR00756">
    <property type="entry name" value="ALADIPTASE"/>
</dbReference>
<dbReference type="SUPFAM" id="SSF63737">
    <property type="entry name" value="Leukotriene A4 hydrolase N-terminal domain"/>
    <property type="match status" value="1"/>
</dbReference>
<evidence type="ECO:0000256" key="8">
    <source>
        <dbReference type="PIRSR" id="PIRSR634016-3"/>
    </source>
</evidence>
<organism evidence="12 13">
    <name type="scientific">Cylicocyclus nassatus</name>
    <name type="common">Nematode worm</name>
    <dbReference type="NCBI Taxonomy" id="53992"/>
    <lineage>
        <taxon>Eukaryota</taxon>
        <taxon>Metazoa</taxon>
        <taxon>Ecdysozoa</taxon>
        <taxon>Nematoda</taxon>
        <taxon>Chromadorea</taxon>
        <taxon>Rhabditida</taxon>
        <taxon>Rhabditina</taxon>
        <taxon>Rhabditomorpha</taxon>
        <taxon>Strongyloidea</taxon>
        <taxon>Strongylidae</taxon>
        <taxon>Cylicocyclus</taxon>
    </lineage>
</organism>
<comment type="cofactor">
    <cofactor evidence="8">
        <name>Zn(2+)</name>
        <dbReference type="ChEBI" id="CHEBI:29105"/>
    </cofactor>
    <text evidence="8">Binds 1 zinc ion per subunit.</text>
</comment>
<dbReference type="InterPro" id="IPR014782">
    <property type="entry name" value="Peptidase_M1_dom"/>
</dbReference>
<reference evidence="12" key="1">
    <citation type="submission" date="2023-07" db="EMBL/GenBank/DDBJ databases">
        <authorList>
            <consortium name="CYATHOMIX"/>
        </authorList>
    </citation>
    <scope>NUCLEOTIDE SEQUENCE</scope>
    <source>
        <strain evidence="12">N/A</strain>
    </source>
</reference>
<dbReference type="GO" id="GO:0042277">
    <property type="term" value="F:peptide binding"/>
    <property type="evidence" value="ECO:0007669"/>
    <property type="project" value="TreeGrafter"/>
</dbReference>
<dbReference type="GO" id="GO:0008270">
    <property type="term" value="F:zinc ion binding"/>
    <property type="evidence" value="ECO:0007669"/>
    <property type="project" value="InterPro"/>
</dbReference>
<dbReference type="GO" id="GO:0005615">
    <property type="term" value="C:extracellular space"/>
    <property type="evidence" value="ECO:0007669"/>
    <property type="project" value="TreeGrafter"/>
</dbReference>
<evidence type="ECO:0000256" key="7">
    <source>
        <dbReference type="PIRSR" id="PIRSR634016-1"/>
    </source>
</evidence>
<dbReference type="Gene3D" id="3.30.2010.30">
    <property type="match status" value="1"/>
</dbReference>
<keyword evidence="5 8" id="KW-0862">Zinc</keyword>
<keyword evidence="9" id="KW-0812">Transmembrane</keyword>
<evidence type="ECO:0000256" key="1">
    <source>
        <dbReference type="ARBA" id="ARBA00010136"/>
    </source>
</evidence>
<feature type="active site" description="Proton acceptor" evidence="7">
    <location>
        <position position="426"/>
    </location>
</feature>
<dbReference type="PANTHER" id="PTHR11533">
    <property type="entry name" value="PROTEASE M1 ZINC METALLOPROTEASE"/>
    <property type="match status" value="1"/>
</dbReference>
<evidence type="ECO:0000313" key="13">
    <source>
        <dbReference type="Proteomes" id="UP001176961"/>
    </source>
</evidence>
<dbReference type="GO" id="GO:0016020">
    <property type="term" value="C:membrane"/>
    <property type="evidence" value="ECO:0007669"/>
    <property type="project" value="TreeGrafter"/>
</dbReference>
<keyword evidence="9" id="KW-0472">Membrane</keyword>
<keyword evidence="2" id="KW-0645">Protease</keyword>